<name>A0ACB5TBC7_AMBMO</name>
<sequence length="242" mass="27934">MDRIKYRAFKLLISLKGWDSYYLEYAKANDLTVDTTKDLNFVHPHDYYALVFSVLKNEYVSSENKEMAIELLKGFSFSGGSSQASDATINVAIRSFLTFWRTITPQEQNFILGNLLDILKPLDAKLAKLKTPKVDRLNKLHNSCLKFWCNILELNVPLPDDFKMRNLFIRVYNLSLGTSNIPRLLTCIRIFIMIYLSSPNDFADCEKRLKFLKAKHPISKVKNAAADALKEIEYERSHPVQN</sequence>
<reference evidence="1" key="1">
    <citation type="submission" date="2023-04" db="EMBL/GenBank/DDBJ databases">
        <title>Ambrosiozyma monospora NBRC 10751.</title>
        <authorList>
            <person name="Ichikawa N."/>
            <person name="Sato H."/>
            <person name="Tonouchi N."/>
        </authorList>
    </citation>
    <scope>NUCLEOTIDE SEQUENCE</scope>
    <source>
        <strain evidence="1">NBRC 10751</strain>
    </source>
</reference>
<organism evidence="1 2">
    <name type="scientific">Ambrosiozyma monospora</name>
    <name type="common">Yeast</name>
    <name type="synonym">Endomycopsis monosporus</name>
    <dbReference type="NCBI Taxonomy" id="43982"/>
    <lineage>
        <taxon>Eukaryota</taxon>
        <taxon>Fungi</taxon>
        <taxon>Dikarya</taxon>
        <taxon>Ascomycota</taxon>
        <taxon>Saccharomycotina</taxon>
        <taxon>Pichiomycetes</taxon>
        <taxon>Pichiales</taxon>
        <taxon>Pichiaceae</taxon>
        <taxon>Ambrosiozyma</taxon>
    </lineage>
</organism>
<dbReference type="EMBL" id="BSXS01005711">
    <property type="protein sequence ID" value="GME84721.1"/>
    <property type="molecule type" value="Genomic_DNA"/>
</dbReference>
<proteinExistence type="predicted"/>
<protein>
    <submittedName>
        <fullName evidence="1">Unnamed protein product</fullName>
    </submittedName>
</protein>
<gene>
    <name evidence="1" type="ORF">Amon02_000704700</name>
</gene>
<evidence type="ECO:0000313" key="2">
    <source>
        <dbReference type="Proteomes" id="UP001165064"/>
    </source>
</evidence>
<dbReference type="Proteomes" id="UP001165064">
    <property type="component" value="Unassembled WGS sequence"/>
</dbReference>
<keyword evidence="2" id="KW-1185">Reference proteome</keyword>
<accession>A0ACB5TBC7</accession>
<evidence type="ECO:0000313" key="1">
    <source>
        <dbReference type="EMBL" id="GME84721.1"/>
    </source>
</evidence>
<comment type="caution">
    <text evidence="1">The sequence shown here is derived from an EMBL/GenBank/DDBJ whole genome shotgun (WGS) entry which is preliminary data.</text>
</comment>